<sequence length="505" mass="55837">MAGTEVKLSFEELTKAQTYLQQLGLYDGEIDGIYGKLSEAAFVQFANALSIDTILDANSQAITNNLLQMPAVVRYLLEIMGNGDRLWQKFINSQKICVNMGQVDSNLLGFLDRGVNGCVAGSKRSLPNRNFAPSPLLKDIALYPDRLASLPDGVNAVSYGEVAMLAKSQVRVRFRPYPALGQVPNIENIGLEFLHSSIQQACICIGSVVNGQMLTRWIGLNPLANVQFWSSTKILPLLYTLCAANQAQPNQVIANCAIADVQGKITPRTYAELAQRICNYDESNGITSNALAAMFKQFTTPLALQNWLIQITGNQKLSFQGRYGEVPYIEQPTLRDTSGQTVLSGVKDPHRGDNLISAYDLTRIVSQIAWHRHIPPTNRLPAAQWHSLSTLINAMGQDTARYVDAAIAALGLPYFMGEPVVFSKMGFGYSDQRRQTELTYTASIQFVDRLAQSHDLPLPKLRSVNMTLRAVLNLQDPVRESLEIDARMATTVAEILRRIVTEELI</sequence>
<accession>A0A9X4M9Y1</accession>
<dbReference type="RefSeq" id="WP_009628876.1">
    <property type="nucleotide sequence ID" value="NZ_VBTY01000214.1"/>
</dbReference>
<dbReference type="EMBL" id="VBTY01000214">
    <property type="protein sequence ID" value="MDG3496686.1"/>
    <property type="molecule type" value="Genomic_DNA"/>
</dbReference>
<dbReference type="InterPro" id="IPR036365">
    <property type="entry name" value="PGBD-like_sf"/>
</dbReference>
<organism evidence="1 2">
    <name type="scientific">Pseudanabaena catenata USMAC16</name>
    <dbReference type="NCBI Taxonomy" id="1855837"/>
    <lineage>
        <taxon>Bacteria</taxon>
        <taxon>Bacillati</taxon>
        <taxon>Cyanobacteriota</taxon>
        <taxon>Cyanophyceae</taxon>
        <taxon>Pseudanabaenales</taxon>
        <taxon>Pseudanabaenaceae</taxon>
        <taxon>Pseudanabaena</taxon>
    </lineage>
</organism>
<gene>
    <name evidence="1" type="ORF">FEV09_19280</name>
</gene>
<evidence type="ECO:0000313" key="1">
    <source>
        <dbReference type="EMBL" id="MDG3496686.1"/>
    </source>
</evidence>
<proteinExistence type="predicted"/>
<keyword evidence="2" id="KW-1185">Reference proteome</keyword>
<dbReference type="AlphaFoldDB" id="A0A9X4M9Y1"/>
<dbReference type="SUPFAM" id="SSF47090">
    <property type="entry name" value="PGBD-like"/>
    <property type="match status" value="1"/>
</dbReference>
<dbReference type="Proteomes" id="UP001152872">
    <property type="component" value="Unassembled WGS sequence"/>
</dbReference>
<reference evidence="1" key="1">
    <citation type="submission" date="2019-05" db="EMBL/GenBank/DDBJ databases">
        <title>Whole genome sequencing of Pseudanabaena catenata USMAC16.</title>
        <authorList>
            <person name="Khan Z."/>
            <person name="Omar W.M."/>
            <person name="Convey P."/>
            <person name="Merican F."/>
            <person name="Najimudin N."/>
        </authorList>
    </citation>
    <scope>NUCLEOTIDE SEQUENCE</scope>
    <source>
        <strain evidence="1">USMAC16</strain>
    </source>
</reference>
<protein>
    <submittedName>
        <fullName evidence="1">Peptidoglycan-binding domain-containing protein</fullName>
    </submittedName>
</protein>
<evidence type="ECO:0000313" key="2">
    <source>
        <dbReference type="Proteomes" id="UP001152872"/>
    </source>
</evidence>
<comment type="caution">
    <text evidence="1">The sequence shown here is derived from an EMBL/GenBank/DDBJ whole genome shotgun (WGS) entry which is preliminary data.</text>
</comment>
<name>A0A9X4M9Y1_9CYAN</name>